<gene>
    <name evidence="2" type="ORF">FRZ54_07815</name>
</gene>
<name>A0A5B8UTR5_9SPHI</name>
<dbReference type="Proteomes" id="UP000321479">
    <property type="component" value="Chromosome"/>
</dbReference>
<accession>A0A5B8UTR5</accession>
<dbReference type="OrthoDB" id="1494257at2"/>
<dbReference type="KEGG" id="mgin:FRZ54_07815"/>
<feature type="signal peptide" evidence="1">
    <location>
        <begin position="1"/>
        <end position="22"/>
    </location>
</feature>
<evidence type="ECO:0000313" key="3">
    <source>
        <dbReference type="Proteomes" id="UP000321479"/>
    </source>
</evidence>
<dbReference type="RefSeq" id="WP_147031074.1">
    <property type="nucleotide sequence ID" value="NZ_CP042436.1"/>
</dbReference>
<keyword evidence="3" id="KW-1185">Reference proteome</keyword>
<dbReference type="EMBL" id="CP042436">
    <property type="protein sequence ID" value="QEC62497.1"/>
    <property type="molecule type" value="Genomic_DNA"/>
</dbReference>
<reference evidence="2 3" key="1">
    <citation type="journal article" date="2017" name="Curr. Microbiol.">
        <title>Mucilaginibacter ginsenosidivorans sp. nov., Isolated from Soil of Ginseng Field.</title>
        <authorList>
            <person name="Kim M.M."/>
            <person name="Siddiqi M.Z."/>
            <person name="Im W.T."/>
        </authorList>
    </citation>
    <scope>NUCLEOTIDE SEQUENCE [LARGE SCALE GENOMIC DNA]</scope>
    <source>
        <strain evidence="2 3">Gsoil 3017</strain>
    </source>
</reference>
<evidence type="ECO:0000256" key="1">
    <source>
        <dbReference type="SAM" id="SignalP"/>
    </source>
</evidence>
<proteinExistence type="predicted"/>
<dbReference type="AlphaFoldDB" id="A0A5B8UTR5"/>
<evidence type="ECO:0008006" key="4">
    <source>
        <dbReference type="Google" id="ProtNLM"/>
    </source>
</evidence>
<protein>
    <recommendedName>
        <fullName evidence="4">Lipoprotein</fullName>
    </recommendedName>
</protein>
<dbReference type="PROSITE" id="PS51257">
    <property type="entry name" value="PROKAR_LIPOPROTEIN"/>
    <property type="match status" value="1"/>
</dbReference>
<organism evidence="2 3">
    <name type="scientific">Mucilaginibacter ginsenosidivorans</name>
    <dbReference type="NCBI Taxonomy" id="398053"/>
    <lineage>
        <taxon>Bacteria</taxon>
        <taxon>Pseudomonadati</taxon>
        <taxon>Bacteroidota</taxon>
        <taxon>Sphingobacteriia</taxon>
        <taxon>Sphingobacteriales</taxon>
        <taxon>Sphingobacteriaceae</taxon>
        <taxon>Mucilaginibacter</taxon>
    </lineage>
</organism>
<feature type="chain" id="PRO_5022959365" description="Lipoprotein" evidence="1">
    <location>
        <begin position="23"/>
        <end position="181"/>
    </location>
</feature>
<evidence type="ECO:0000313" key="2">
    <source>
        <dbReference type="EMBL" id="QEC62497.1"/>
    </source>
</evidence>
<keyword evidence="1" id="KW-0732">Signal</keyword>
<sequence length="181" mass="20798">MKIKVLFLVSATLLFITSCSNNTDTQIGDNTFIHRGKIYKLIDNELREIGDLDSRNIKKFEVFKPNLRDLGTTNLDYVKTGATTAMKTLYRGNFLYFKFYLYGLNDLRDNYNRGAFTVSFLDEHDFRLHSTEIPVSDLVGIVGDDRKPEYFEFNGKTEMSTDISSAIKSYEVESSVRSTSY</sequence>